<dbReference type="RefSeq" id="WP_089344018.1">
    <property type="nucleotide sequence ID" value="NZ_CP067132.1"/>
</dbReference>
<dbReference type="GO" id="GO:0016832">
    <property type="term" value="F:aldehyde-lyase activity"/>
    <property type="evidence" value="ECO:0007669"/>
    <property type="project" value="TreeGrafter"/>
</dbReference>
<dbReference type="AlphaFoldDB" id="A0A239PUC7"/>
<dbReference type="InterPro" id="IPR005000">
    <property type="entry name" value="Aldolase/citrate-lyase_domain"/>
</dbReference>
<dbReference type="Pfam" id="PF03328">
    <property type="entry name" value="HpcH_HpaI"/>
    <property type="match status" value="1"/>
</dbReference>
<keyword evidence="3" id="KW-0456">Lyase</keyword>
<evidence type="ECO:0000256" key="3">
    <source>
        <dbReference type="ARBA" id="ARBA00023239"/>
    </source>
</evidence>
<keyword evidence="6" id="KW-1185">Reference proteome</keyword>
<dbReference type="Proteomes" id="UP000198307">
    <property type="component" value="Unassembled WGS sequence"/>
</dbReference>
<evidence type="ECO:0000313" key="5">
    <source>
        <dbReference type="EMBL" id="SNT73532.1"/>
    </source>
</evidence>
<name>A0A239PUC7_9RHOB</name>
<protein>
    <submittedName>
        <fullName evidence="5">2-dehydro-3-deoxyglucarate aldolase</fullName>
    </submittedName>
</protein>
<organism evidence="5 6">
    <name type="scientific">Paracoccus seriniphilus</name>
    <dbReference type="NCBI Taxonomy" id="184748"/>
    <lineage>
        <taxon>Bacteria</taxon>
        <taxon>Pseudomonadati</taxon>
        <taxon>Pseudomonadota</taxon>
        <taxon>Alphaproteobacteria</taxon>
        <taxon>Rhodobacterales</taxon>
        <taxon>Paracoccaceae</taxon>
        <taxon>Paracoccus</taxon>
    </lineage>
</organism>
<gene>
    <name evidence="5" type="ORF">SAMN05444959_10574</name>
</gene>
<dbReference type="Gene3D" id="3.20.20.60">
    <property type="entry name" value="Phosphoenolpyruvate-binding domains"/>
    <property type="match status" value="1"/>
</dbReference>
<dbReference type="InterPro" id="IPR015813">
    <property type="entry name" value="Pyrv/PenolPyrv_kinase-like_dom"/>
</dbReference>
<dbReference type="GO" id="GO:0046872">
    <property type="term" value="F:metal ion binding"/>
    <property type="evidence" value="ECO:0007669"/>
    <property type="project" value="UniProtKB-KW"/>
</dbReference>
<evidence type="ECO:0000313" key="6">
    <source>
        <dbReference type="Proteomes" id="UP000198307"/>
    </source>
</evidence>
<accession>A0A239PUC7</accession>
<dbReference type="GO" id="GO:0005737">
    <property type="term" value="C:cytoplasm"/>
    <property type="evidence" value="ECO:0007669"/>
    <property type="project" value="TreeGrafter"/>
</dbReference>
<feature type="domain" description="HpcH/HpaI aldolase/citrate lyase" evidence="4">
    <location>
        <begin position="20"/>
        <end position="239"/>
    </location>
</feature>
<dbReference type="InterPro" id="IPR050251">
    <property type="entry name" value="HpcH-HpaI_aldolase"/>
</dbReference>
<evidence type="ECO:0000256" key="2">
    <source>
        <dbReference type="ARBA" id="ARBA00022723"/>
    </source>
</evidence>
<dbReference type="EMBL" id="FZQB01000005">
    <property type="protein sequence ID" value="SNT73532.1"/>
    <property type="molecule type" value="Genomic_DNA"/>
</dbReference>
<sequence length="261" mass="28238">MKILPNRFKAALSQRTPVIGSWIMTGSANAAEAMSWSGLDFIVVDMEHTDASIGDVVAVMRAIAESGTEVVVRPPSSDPILIRRLLDAGARTLMVPFVETVEQAESIVSACRYPPKGNRGFALMHRGSRYAQTEDYVSAVEDNICIIAQIETQQGIDNTDGIAGVDGIDALFYGPGDLSCVVDQLGDTSGDKVRSLIRHEADRCRDLGIASGTLVPDLDSIDWARDVGFDFISVSNDYGMIMRMSKEIVARMQRPLAPAAD</sequence>
<evidence type="ECO:0000256" key="1">
    <source>
        <dbReference type="ARBA" id="ARBA00005568"/>
    </source>
</evidence>
<proteinExistence type="inferred from homology"/>
<dbReference type="PANTHER" id="PTHR30502">
    <property type="entry name" value="2-KETO-3-DEOXY-L-RHAMNONATE ALDOLASE"/>
    <property type="match status" value="1"/>
</dbReference>
<dbReference type="OrthoDB" id="9802624at2"/>
<reference evidence="5 6" key="1">
    <citation type="submission" date="2017-07" db="EMBL/GenBank/DDBJ databases">
        <authorList>
            <person name="Sun Z.S."/>
            <person name="Albrecht U."/>
            <person name="Echele G."/>
            <person name="Lee C.C."/>
        </authorList>
    </citation>
    <scope>NUCLEOTIDE SEQUENCE [LARGE SCALE GENOMIC DNA]</scope>
    <source>
        <strain evidence="5 6">DSM 14827</strain>
    </source>
</reference>
<comment type="similarity">
    <text evidence="1">Belongs to the HpcH/HpaI aldolase family.</text>
</comment>
<evidence type="ECO:0000259" key="4">
    <source>
        <dbReference type="Pfam" id="PF03328"/>
    </source>
</evidence>
<keyword evidence="2" id="KW-0479">Metal-binding</keyword>
<dbReference type="InterPro" id="IPR040442">
    <property type="entry name" value="Pyrv_kinase-like_dom_sf"/>
</dbReference>
<dbReference type="SUPFAM" id="SSF51621">
    <property type="entry name" value="Phosphoenolpyruvate/pyruvate domain"/>
    <property type="match status" value="1"/>
</dbReference>
<dbReference type="PANTHER" id="PTHR30502:SF0">
    <property type="entry name" value="PHOSPHOENOLPYRUVATE CARBOXYLASE FAMILY PROTEIN"/>
    <property type="match status" value="1"/>
</dbReference>